<organism evidence="2">
    <name type="scientific">Thermorudis sp</name>
    <dbReference type="NCBI Taxonomy" id="1969470"/>
    <lineage>
        <taxon>Bacteria</taxon>
        <taxon>Pseudomonadati</taxon>
        <taxon>Thermomicrobiota</taxon>
        <taxon>Thermomicrobia</taxon>
        <taxon>Thermomicrobia incertae sedis</taxon>
        <taxon>Thermorudis</taxon>
    </lineage>
</organism>
<dbReference type="SUPFAM" id="SSF51338">
    <property type="entry name" value="Composite domain of metallo-dependent hydrolases"/>
    <property type="match status" value="1"/>
</dbReference>
<evidence type="ECO:0000313" key="2">
    <source>
        <dbReference type="EMBL" id="HEX70082.1"/>
    </source>
</evidence>
<dbReference type="Pfam" id="PF01979">
    <property type="entry name" value="Amidohydro_1"/>
    <property type="match status" value="1"/>
</dbReference>
<proteinExistence type="predicted"/>
<dbReference type="InterPro" id="IPR011059">
    <property type="entry name" value="Metal-dep_hydrolase_composite"/>
</dbReference>
<dbReference type="CDD" id="cd01299">
    <property type="entry name" value="Met_dep_hydrolase_A"/>
    <property type="match status" value="1"/>
</dbReference>
<dbReference type="SUPFAM" id="SSF51556">
    <property type="entry name" value="Metallo-dependent hydrolases"/>
    <property type="match status" value="1"/>
</dbReference>
<comment type="caution">
    <text evidence="2">The sequence shown here is derived from an EMBL/GenBank/DDBJ whole genome shotgun (WGS) entry which is preliminary data.</text>
</comment>
<dbReference type="Gene3D" id="2.30.40.10">
    <property type="entry name" value="Urease, subunit C, domain 1"/>
    <property type="match status" value="1"/>
</dbReference>
<sequence length="397" mass="41684">MALVLHGAVVWDGVHPEPRSGLVVLVEGDRIVDVRPADRFSPRDHQVIDLSGAFLMPGLIDMHVHLVWSGGSDPANVVASEGEQLTVIRAVENARAELEAGITTVRDLGGNWDIPLSVARAIERGYVCGPRVVACGQTIIMTGGHDPFWGIASDGPQAVLHAVRRQISLGARVIKVAATGGVYGRPEGEEVGQSELTEEELAVAAREAHRFGLRVAAHAIGADGIGNAVRAGVDTIEHGIYLTEELVAEMAARGTALCPTLLIYRTIAENRSGTIPAYAVHKARQAADAHQQSFRMALDAGIPIVAGTDAGSPDTPHPSLVAELELMCEYGMAPDQALASATRVAADVLGLGATLGTLEPGKRADLLVVDGNPLEELGQLRRVRCVLRSGALVSASS</sequence>
<dbReference type="EMBL" id="DSID01000189">
    <property type="protein sequence ID" value="HEX70082.1"/>
    <property type="molecule type" value="Genomic_DNA"/>
</dbReference>
<dbReference type="PANTHER" id="PTHR43135">
    <property type="entry name" value="ALPHA-D-RIBOSE 1-METHYLPHOSPHONATE 5-TRIPHOSPHATE DIPHOSPHATASE"/>
    <property type="match status" value="1"/>
</dbReference>
<dbReference type="Gene3D" id="3.20.20.140">
    <property type="entry name" value="Metal-dependent hydrolases"/>
    <property type="match status" value="1"/>
</dbReference>
<gene>
    <name evidence="2" type="ORF">ENP13_02405</name>
</gene>
<dbReference type="InterPro" id="IPR032466">
    <property type="entry name" value="Metal_Hydrolase"/>
</dbReference>
<dbReference type="PANTHER" id="PTHR43135:SF3">
    <property type="entry name" value="ALPHA-D-RIBOSE 1-METHYLPHOSPHONATE 5-TRIPHOSPHATE DIPHOSPHATASE"/>
    <property type="match status" value="1"/>
</dbReference>
<protein>
    <submittedName>
        <fullName evidence="2">Amidohydrolase family protein</fullName>
    </submittedName>
</protein>
<evidence type="ECO:0000259" key="1">
    <source>
        <dbReference type="Pfam" id="PF01979"/>
    </source>
</evidence>
<dbReference type="AlphaFoldDB" id="A0A7C3AR42"/>
<name>A0A7C3AR42_9BACT</name>
<keyword evidence="2" id="KW-0378">Hydrolase</keyword>
<dbReference type="InterPro" id="IPR006680">
    <property type="entry name" value="Amidohydro-rel"/>
</dbReference>
<dbReference type="InterPro" id="IPR051781">
    <property type="entry name" value="Metallo-dep_Hydrolase"/>
</dbReference>
<dbReference type="InterPro" id="IPR057744">
    <property type="entry name" value="OTAase-like"/>
</dbReference>
<dbReference type="GO" id="GO:0016810">
    <property type="term" value="F:hydrolase activity, acting on carbon-nitrogen (but not peptide) bonds"/>
    <property type="evidence" value="ECO:0007669"/>
    <property type="project" value="InterPro"/>
</dbReference>
<accession>A0A7C3AR42</accession>
<feature type="domain" description="Amidohydrolase-related" evidence="1">
    <location>
        <begin position="54"/>
        <end position="390"/>
    </location>
</feature>
<reference evidence="2" key="1">
    <citation type="journal article" date="2020" name="mSystems">
        <title>Genome- and Community-Level Interaction Insights into Carbon Utilization and Element Cycling Functions of Hydrothermarchaeota in Hydrothermal Sediment.</title>
        <authorList>
            <person name="Zhou Z."/>
            <person name="Liu Y."/>
            <person name="Xu W."/>
            <person name="Pan J."/>
            <person name="Luo Z.H."/>
            <person name="Li M."/>
        </authorList>
    </citation>
    <scope>NUCLEOTIDE SEQUENCE [LARGE SCALE GENOMIC DNA]</scope>
    <source>
        <strain evidence="2">SpSt-192</strain>
    </source>
</reference>